<feature type="region of interest" description="Disordered" evidence="1">
    <location>
        <begin position="116"/>
        <end position="166"/>
    </location>
</feature>
<dbReference type="InterPro" id="IPR036572">
    <property type="entry name" value="Doublecortin_dom_sf"/>
</dbReference>
<feature type="region of interest" description="Disordered" evidence="1">
    <location>
        <begin position="281"/>
        <end position="301"/>
    </location>
</feature>
<dbReference type="CDD" id="cd01617">
    <property type="entry name" value="DCX"/>
    <property type="match status" value="2"/>
</dbReference>
<dbReference type="Pfam" id="PF03607">
    <property type="entry name" value="DCX"/>
    <property type="match status" value="2"/>
</dbReference>
<dbReference type="Gene3D" id="3.10.20.230">
    <property type="entry name" value="Doublecortin domain"/>
    <property type="match status" value="2"/>
</dbReference>
<feature type="compositionally biased region" description="Low complexity" evidence="1">
    <location>
        <begin position="145"/>
        <end position="166"/>
    </location>
</feature>
<gene>
    <name evidence="3" type="ORF">RB653_003101</name>
</gene>
<dbReference type="PANTHER" id="PTHR23004:SF11">
    <property type="entry name" value="PROTEIN RPI-1"/>
    <property type="match status" value="1"/>
</dbReference>
<accession>A0AAN7UBC7</accession>
<name>A0AAN7UBC7_9MYCE</name>
<dbReference type="Proteomes" id="UP001344447">
    <property type="component" value="Unassembled WGS sequence"/>
</dbReference>
<protein>
    <recommendedName>
        <fullName evidence="2">Doublecortin domain-containing protein</fullName>
    </recommendedName>
</protein>
<dbReference type="PROSITE" id="PS50309">
    <property type="entry name" value="DC"/>
    <property type="match status" value="2"/>
</dbReference>
<reference evidence="3 4" key="1">
    <citation type="submission" date="2023-11" db="EMBL/GenBank/DDBJ databases">
        <title>Dfirmibasis_genome.</title>
        <authorList>
            <person name="Edelbroek B."/>
            <person name="Kjellin J."/>
            <person name="Jerlstrom-Hultqvist J."/>
            <person name="Soderbom F."/>
        </authorList>
    </citation>
    <scope>NUCLEOTIDE SEQUENCE [LARGE SCALE GENOMIC DNA]</scope>
    <source>
        <strain evidence="3 4">TNS-C-14</strain>
    </source>
</reference>
<organism evidence="3 4">
    <name type="scientific">Dictyostelium firmibasis</name>
    <dbReference type="NCBI Taxonomy" id="79012"/>
    <lineage>
        <taxon>Eukaryota</taxon>
        <taxon>Amoebozoa</taxon>
        <taxon>Evosea</taxon>
        <taxon>Eumycetozoa</taxon>
        <taxon>Dictyostelia</taxon>
        <taxon>Dictyosteliales</taxon>
        <taxon>Dictyosteliaceae</taxon>
        <taxon>Dictyostelium</taxon>
    </lineage>
</organism>
<dbReference type="PANTHER" id="PTHR23004">
    <property type="entry name" value="DOUBLECORTIN DOMAIN CONTAINING 2"/>
    <property type="match status" value="1"/>
</dbReference>
<evidence type="ECO:0000259" key="2">
    <source>
        <dbReference type="PROSITE" id="PS50309"/>
    </source>
</evidence>
<evidence type="ECO:0000256" key="1">
    <source>
        <dbReference type="SAM" id="MobiDB-lite"/>
    </source>
</evidence>
<dbReference type="SUPFAM" id="SSF89837">
    <property type="entry name" value="Doublecortin (DC)"/>
    <property type="match status" value="2"/>
</dbReference>
<keyword evidence="4" id="KW-1185">Reference proteome</keyword>
<dbReference type="EMBL" id="JAVFKY010000004">
    <property type="protein sequence ID" value="KAK5578148.1"/>
    <property type="molecule type" value="Genomic_DNA"/>
</dbReference>
<feature type="domain" description="Doublecortin" evidence="2">
    <location>
        <begin position="21"/>
        <end position="98"/>
    </location>
</feature>
<dbReference type="GO" id="GO:0035556">
    <property type="term" value="P:intracellular signal transduction"/>
    <property type="evidence" value="ECO:0007669"/>
    <property type="project" value="InterPro"/>
</dbReference>
<dbReference type="AlphaFoldDB" id="A0AAN7UBC7"/>
<comment type="caution">
    <text evidence="3">The sequence shown here is derived from an EMBL/GenBank/DDBJ whole genome shotgun (WGS) entry which is preliminary data.</text>
</comment>
<dbReference type="GO" id="GO:0005874">
    <property type="term" value="C:microtubule"/>
    <property type="evidence" value="ECO:0007669"/>
    <property type="project" value="TreeGrafter"/>
</dbReference>
<feature type="compositionally biased region" description="Pro residues" evidence="1">
    <location>
        <begin position="135"/>
        <end position="144"/>
    </location>
</feature>
<feature type="compositionally biased region" description="Low complexity" evidence="1">
    <location>
        <begin position="125"/>
        <end position="134"/>
    </location>
</feature>
<sequence length="301" mass="33675">MTSTPGKPKMEKFGLQTDKSARVILFRNGDRYHVEGVQCIVHSSKFKTFDQLKLEFSKKVGLFTGNVQKVYSMDKKRIQDVNEFIDGHHYICCGAEPLNTEVIPKGIQDIFGKAEVSNNEDGEPKSSSKPFVSSVPPPPPPPPSSSTTTPSLSTSPSVSSQPPKKPVVSAYKESAVHSIDKFSVQTEKAKVIMCFRNGDKHHSGERATVHSTKFKTYDQLKEQLSKQVKLPTGPVRKLYLPSGKLIKTMEEIIDGEYYVCAGGETLSQEFSPTLLEHIKQKKLQEQQQSLEQQKPQEQEMF</sequence>
<feature type="domain" description="Doublecortin" evidence="2">
    <location>
        <begin position="190"/>
        <end position="276"/>
    </location>
</feature>
<dbReference type="FunFam" id="3.10.20.230:FF:000026">
    <property type="entry name" value="Protein doublecortin"/>
    <property type="match status" value="2"/>
</dbReference>
<dbReference type="SMART" id="SM00537">
    <property type="entry name" value="DCX"/>
    <property type="match status" value="2"/>
</dbReference>
<dbReference type="InterPro" id="IPR003533">
    <property type="entry name" value="Doublecortin_dom"/>
</dbReference>
<dbReference type="GO" id="GO:0005815">
    <property type="term" value="C:microtubule organizing center"/>
    <property type="evidence" value="ECO:0007669"/>
    <property type="project" value="TreeGrafter"/>
</dbReference>
<evidence type="ECO:0000313" key="4">
    <source>
        <dbReference type="Proteomes" id="UP001344447"/>
    </source>
</evidence>
<proteinExistence type="predicted"/>
<evidence type="ECO:0000313" key="3">
    <source>
        <dbReference type="EMBL" id="KAK5578148.1"/>
    </source>
</evidence>